<dbReference type="Proteomes" id="UP000233343">
    <property type="component" value="Unassembled WGS sequence"/>
</dbReference>
<keyword evidence="3 5" id="KW-0238">DNA-binding</keyword>
<comment type="similarity">
    <text evidence="1">Belongs to the 'phage' integrase family.</text>
</comment>
<dbReference type="Pfam" id="PF14657">
    <property type="entry name" value="Arm-DNA-bind_4"/>
    <property type="match status" value="1"/>
</dbReference>
<evidence type="ECO:0000259" key="6">
    <source>
        <dbReference type="PROSITE" id="PS51898"/>
    </source>
</evidence>
<dbReference type="AlphaFoldDB" id="A0A2N0ZF87"/>
<dbReference type="InterPro" id="IPR050090">
    <property type="entry name" value="Tyrosine_recombinase_XerCD"/>
</dbReference>
<reference evidence="8 9" key="1">
    <citation type="journal article" date="2010" name="Int. J. Syst. Evol. Microbiol.">
        <title>Bacillus horneckiae sp. nov., isolated from a spacecraft-assembly clean room.</title>
        <authorList>
            <person name="Vaishampayan P."/>
            <person name="Probst A."/>
            <person name="Krishnamurthi S."/>
            <person name="Ghosh S."/>
            <person name="Osman S."/>
            <person name="McDowall A."/>
            <person name="Ruckmani A."/>
            <person name="Mayilraj S."/>
            <person name="Venkateswaran K."/>
        </authorList>
    </citation>
    <scope>NUCLEOTIDE SEQUENCE [LARGE SCALE GENOMIC DNA]</scope>
    <source>
        <strain evidence="9">1PO1SC</strain>
    </source>
</reference>
<accession>A0A2N0ZF87</accession>
<feature type="domain" description="Tyr recombinase" evidence="6">
    <location>
        <begin position="173"/>
        <end position="369"/>
    </location>
</feature>
<dbReference type="PANTHER" id="PTHR30349">
    <property type="entry name" value="PHAGE INTEGRASE-RELATED"/>
    <property type="match status" value="1"/>
</dbReference>
<dbReference type="GO" id="GO:0015074">
    <property type="term" value="P:DNA integration"/>
    <property type="evidence" value="ECO:0007669"/>
    <property type="project" value="UniProtKB-KW"/>
</dbReference>
<dbReference type="PROSITE" id="PS51900">
    <property type="entry name" value="CB"/>
    <property type="match status" value="1"/>
</dbReference>
<evidence type="ECO:0000259" key="7">
    <source>
        <dbReference type="PROSITE" id="PS51900"/>
    </source>
</evidence>
<gene>
    <name evidence="8" type="ORF">CWS20_15140</name>
</gene>
<name>A0A2N0ZF87_9BACI</name>
<comment type="caution">
    <text evidence="8">The sequence shown here is derived from an EMBL/GenBank/DDBJ whole genome shotgun (WGS) entry which is preliminary data.</text>
</comment>
<dbReference type="InterPro" id="IPR011010">
    <property type="entry name" value="DNA_brk_join_enz"/>
</dbReference>
<dbReference type="Pfam" id="PF14659">
    <property type="entry name" value="Phage_int_SAM_3"/>
    <property type="match status" value="1"/>
</dbReference>
<dbReference type="PROSITE" id="PS51898">
    <property type="entry name" value="TYR_RECOMBINASE"/>
    <property type="match status" value="1"/>
</dbReference>
<dbReference type="InterPro" id="IPR044068">
    <property type="entry name" value="CB"/>
</dbReference>
<dbReference type="EMBL" id="PISD01000031">
    <property type="protein sequence ID" value="PKG28176.1"/>
    <property type="molecule type" value="Genomic_DNA"/>
</dbReference>
<organism evidence="8 9">
    <name type="scientific">Cytobacillus horneckiae</name>
    <dbReference type="NCBI Taxonomy" id="549687"/>
    <lineage>
        <taxon>Bacteria</taxon>
        <taxon>Bacillati</taxon>
        <taxon>Bacillota</taxon>
        <taxon>Bacilli</taxon>
        <taxon>Bacillales</taxon>
        <taxon>Bacillaceae</taxon>
        <taxon>Cytobacillus</taxon>
    </lineage>
</organism>
<dbReference type="CDD" id="cd01189">
    <property type="entry name" value="INT_ICEBs1_C_like"/>
    <property type="match status" value="1"/>
</dbReference>
<dbReference type="InterPro" id="IPR002104">
    <property type="entry name" value="Integrase_catalytic"/>
</dbReference>
<keyword evidence="9" id="KW-1185">Reference proteome</keyword>
<evidence type="ECO:0000256" key="2">
    <source>
        <dbReference type="ARBA" id="ARBA00022908"/>
    </source>
</evidence>
<keyword evidence="4" id="KW-0233">DNA recombination</keyword>
<dbReference type="Pfam" id="PF00589">
    <property type="entry name" value="Phage_integrase"/>
    <property type="match status" value="1"/>
</dbReference>
<feature type="domain" description="Core-binding (CB)" evidence="7">
    <location>
        <begin position="65"/>
        <end position="150"/>
    </location>
</feature>
<evidence type="ECO:0000313" key="8">
    <source>
        <dbReference type="EMBL" id="PKG28176.1"/>
    </source>
</evidence>
<dbReference type="InterPro" id="IPR013762">
    <property type="entry name" value="Integrase-like_cat_sf"/>
</dbReference>
<dbReference type="Gene3D" id="1.10.443.10">
    <property type="entry name" value="Intergrase catalytic core"/>
    <property type="match status" value="1"/>
</dbReference>
<sequence length="377" mass="43294">MAGSVHEDKRTGKWFYAIEVGKDPITGRRKQKKKSGFKNKTEARKAMIAAEKDFNEGILIKSSKILVKDFIIDWLETKKAHNNIGKQTSKVYEDYIRKYIIPYIGGIYISDITKVDIQNKIINKMNLSDYAPATIGKTVRILKTSLDYAVDFELIKKNPCVKLILPQKKKSKSEIKVWNIGEVNTFLSLAKEYQYYPVFHLALNTGMRQQEILGLSWDNVNFEKSTISIRQVLSHDGKEIINSTKTENSERTINVSDSTMNLLMKLKHKLDNDKKKYDDIYQDNNLVICTETGTPINPRNLLRSFYSLTEKAKLPKITFHDLRHTYATLLLENGVNIKVISERLGHSRVAITLDIYSHVSENMQLEAVKAMDNLINN</sequence>
<evidence type="ECO:0000256" key="5">
    <source>
        <dbReference type="PROSITE-ProRule" id="PRU01248"/>
    </source>
</evidence>
<protein>
    <submittedName>
        <fullName evidence="8">Site-specific integrase</fullName>
    </submittedName>
</protein>
<dbReference type="GO" id="GO:0003677">
    <property type="term" value="F:DNA binding"/>
    <property type="evidence" value="ECO:0007669"/>
    <property type="project" value="UniProtKB-UniRule"/>
</dbReference>
<dbReference type="InterPro" id="IPR004107">
    <property type="entry name" value="Integrase_SAM-like_N"/>
</dbReference>
<dbReference type="GO" id="GO:0006310">
    <property type="term" value="P:DNA recombination"/>
    <property type="evidence" value="ECO:0007669"/>
    <property type="project" value="UniProtKB-KW"/>
</dbReference>
<evidence type="ECO:0000256" key="3">
    <source>
        <dbReference type="ARBA" id="ARBA00023125"/>
    </source>
</evidence>
<dbReference type="Gene3D" id="1.10.150.130">
    <property type="match status" value="1"/>
</dbReference>
<proteinExistence type="inferred from homology"/>
<dbReference type="InterPro" id="IPR010998">
    <property type="entry name" value="Integrase_recombinase_N"/>
</dbReference>
<dbReference type="SUPFAM" id="SSF56349">
    <property type="entry name" value="DNA breaking-rejoining enzymes"/>
    <property type="match status" value="1"/>
</dbReference>
<evidence type="ECO:0000256" key="1">
    <source>
        <dbReference type="ARBA" id="ARBA00008857"/>
    </source>
</evidence>
<dbReference type="PANTHER" id="PTHR30349:SF64">
    <property type="entry name" value="PROPHAGE INTEGRASE INTD-RELATED"/>
    <property type="match status" value="1"/>
</dbReference>
<evidence type="ECO:0000313" key="9">
    <source>
        <dbReference type="Proteomes" id="UP000233343"/>
    </source>
</evidence>
<dbReference type="InterPro" id="IPR028259">
    <property type="entry name" value="AP2-like_int_N"/>
</dbReference>
<dbReference type="RefSeq" id="WP_066196382.1">
    <property type="nucleotide sequence ID" value="NZ_JARMMB010000009.1"/>
</dbReference>
<keyword evidence="2" id="KW-0229">DNA integration</keyword>
<evidence type="ECO:0000256" key="4">
    <source>
        <dbReference type="ARBA" id="ARBA00023172"/>
    </source>
</evidence>